<evidence type="ECO:0000259" key="5">
    <source>
        <dbReference type="Pfam" id="PF00725"/>
    </source>
</evidence>
<dbReference type="EMBL" id="FYEZ01000001">
    <property type="protein sequence ID" value="SNC65553.1"/>
    <property type="molecule type" value="Genomic_DNA"/>
</dbReference>
<feature type="site" description="Important for catalytic activity" evidence="4">
    <location>
        <position position="139"/>
    </location>
</feature>
<dbReference type="PANTHER" id="PTHR48075:SF5">
    <property type="entry name" value="3-HYDROXYBUTYRYL-COA DEHYDROGENASE"/>
    <property type="match status" value="1"/>
</dbReference>
<dbReference type="InterPro" id="IPR006176">
    <property type="entry name" value="3-OHacyl-CoA_DH_NAD-bd"/>
</dbReference>
<evidence type="ECO:0000256" key="4">
    <source>
        <dbReference type="PIRSR" id="PIRSR000105-1"/>
    </source>
</evidence>
<evidence type="ECO:0000313" key="8">
    <source>
        <dbReference type="Proteomes" id="UP000198122"/>
    </source>
</evidence>
<comment type="pathway">
    <text evidence="1">Lipid metabolism; butanoate metabolism.</text>
</comment>
<evidence type="ECO:0000256" key="2">
    <source>
        <dbReference type="ARBA" id="ARBA00009463"/>
    </source>
</evidence>
<dbReference type="PIRSF" id="PIRSF000105">
    <property type="entry name" value="HCDH"/>
    <property type="match status" value="1"/>
</dbReference>
<dbReference type="InterPro" id="IPR013328">
    <property type="entry name" value="6PGD_dom2"/>
</dbReference>
<dbReference type="Proteomes" id="UP000198122">
    <property type="component" value="Unassembled WGS sequence"/>
</dbReference>
<evidence type="ECO:0000256" key="1">
    <source>
        <dbReference type="ARBA" id="ARBA00005086"/>
    </source>
</evidence>
<comment type="similarity">
    <text evidence="2">Belongs to the 3-hydroxyacyl-CoA dehydrogenase family.</text>
</comment>
<dbReference type="Gene3D" id="1.10.1040.10">
    <property type="entry name" value="N-(1-d-carboxylethyl)-l-norvaline Dehydrogenase, domain 2"/>
    <property type="match status" value="1"/>
</dbReference>
<evidence type="ECO:0000259" key="6">
    <source>
        <dbReference type="Pfam" id="PF02737"/>
    </source>
</evidence>
<evidence type="ECO:0000256" key="3">
    <source>
        <dbReference type="ARBA" id="ARBA00023002"/>
    </source>
</evidence>
<dbReference type="OrthoDB" id="9771883at2"/>
<dbReference type="GO" id="GO:0070403">
    <property type="term" value="F:NAD+ binding"/>
    <property type="evidence" value="ECO:0007669"/>
    <property type="project" value="InterPro"/>
</dbReference>
<dbReference type="Gene3D" id="3.40.50.720">
    <property type="entry name" value="NAD(P)-binding Rossmann-like Domain"/>
    <property type="match status" value="1"/>
</dbReference>
<dbReference type="SUPFAM" id="SSF48179">
    <property type="entry name" value="6-phosphogluconate dehydrogenase C-terminal domain-like"/>
    <property type="match status" value="1"/>
</dbReference>
<accession>A0A212THU1</accession>
<dbReference type="RefSeq" id="WP_159461881.1">
    <property type="nucleotide sequence ID" value="NZ_FYEZ01000001.1"/>
</dbReference>
<dbReference type="PANTHER" id="PTHR48075">
    <property type="entry name" value="3-HYDROXYACYL-COA DEHYDROGENASE FAMILY PROTEIN"/>
    <property type="match status" value="1"/>
</dbReference>
<feature type="domain" description="3-hydroxyacyl-CoA dehydrogenase NAD binding" evidence="6">
    <location>
        <begin position="6"/>
        <end position="181"/>
    </location>
</feature>
<keyword evidence="8" id="KW-1185">Reference proteome</keyword>
<dbReference type="InterPro" id="IPR022694">
    <property type="entry name" value="3-OHacyl-CoA_DH"/>
</dbReference>
<name>A0A212THU1_9MICO</name>
<dbReference type="SUPFAM" id="SSF51735">
    <property type="entry name" value="NAD(P)-binding Rossmann-fold domains"/>
    <property type="match status" value="1"/>
</dbReference>
<sequence length="299" mass="31353">MSARRAAVIGAGTIGLGWAGIFAGHGWDVAVFDPRDGLDAALDDAAADAAGALTAAGREVSIQQVRERLAVAGSLEEAAEGAEHVQESGPEELEWKRRTFAQLEAATGPGTVLATSSSFITSSEISRDNLQQGRMLVGHPFNPVLVLPLVEVVSGQDTRPETVEAAVETYRAVGKHPVVVGAEVQGFIGNRLQFVLLAEALHLVEQGVATPEEIDEVVRTSLGPRWAALGPLRASSMGGARGMTGLFELLSPELEKLQPGLPDLATQIRTTGVVDAAYGDNQPTPAEVARRLRGALSDD</sequence>
<dbReference type="InterPro" id="IPR006108">
    <property type="entry name" value="3HC_DH_C"/>
</dbReference>
<protein>
    <submittedName>
        <fullName evidence="7">Ketoreductase RED1</fullName>
    </submittedName>
</protein>
<feature type="domain" description="3-hydroxyacyl-CoA dehydrogenase C-terminal" evidence="5">
    <location>
        <begin position="186"/>
        <end position="241"/>
    </location>
</feature>
<dbReference type="InterPro" id="IPR036291">
    <property type="entry name" value="NAD(P)-bd_dom_sf"/>
</dbReference>
<evidence type="ECO:0000313" key="7">
    <source>
        <dbReference type="EMBL" id="SNC65553.1"/>
    </source>
</evidence>
<dbReference type="InterPro" id="IPR008927">
    <property type="entry name" value="6-PGluconate_DH-like_C_sf"/>
</dbReference>
<dbReference type="GO" id="GO:0006631">
    <property type="term" value="P:fatty acid metabolic process"/>
    <property type="evidence" value="ECO:0007669"/>
    <property type="project" value="InterPro"/>
</dbReference>
<keyword evidence="3" id="KW-0560">Oxidoreductase</keyword>
<dbReference type="GO" id="GO:0016616">
    <property type="term" value="F:oxidoreductase activity, acting on the CH-OH group of donors, NAD or NADP as acceptor"/>
    <property type="evidence" value="ECO:0007669"/>
    <property type="project" value="InterPro"/>
</dbReference>
<gene>
    <name evidence="7" type="ORF">SAMN05445756_1360</name>
</gene>
<dbReference type="Pfam" id="PF00725">
    <property type="entry name" value="3HCDH"/>
    <property type="match status" value="1"/>
</dbReference>
<organism evidence="7 8">
    <name type="scientific">Kytococcus aerolatus</name>
    <dbReference type="NCBI Taxonomy" id="592308"/>
    <lineage>
        <taxon>Bacteria</taxon>
        <taxon>Bacillati</taxon>
        <taxon>Actinomycetota</taxon>
        <taxon>Actinomycetes</taxon>
        <taxon>Micrococcales</taxon>
        <taxon>Kytococcaceae</taxon>
        <taxon>Kytococcus</taxon>
    </lineage>
</organism>
<proteinExistence type="inferred from homology"/>
<reference evidence="7 8" key="1">
    <citation type="submission" date="2017-06" db="EMBL/GenBank/DDBJ databases">
        <authorList>
            <person name="Kim H.J."/>
            <person name="Triplett B.A."/>
        </authorList>
    </citation>
    <scope>NUCLEOTIDE SEQUENCE [LARGE SCALE GENOMIC DNA]</scope>
    <source>
        <strain evidence="7 8">DSM 22179</strain>
    </source>
</reference>
<dbReference type="AlphaFoldDB" id="A0A212THU1"/>
<dbReference type="Pfam" id="PF02737">
    <property type="entry name" value="3HCDH_N"/>
    <property type="match status" value="1"/>
</dbReference>